<dbReference type="InterPro" id="IPR017945">
    <property type="entry name" value="DHBP_synth_RibB-like_a/b_dom"/>
</dbReference>
<comment type="similarity">
    <text evidence="2">Belongs to the SUA5 family.</text>
</comment>
<evidence type="ECO:0000256" key="5">
    <source>
        <dbReference type="ARBA" id="ARBA00022679"/>
    </source>
</evidence>
<dbReference type="InterPro" id="IPR050156">
    <property type="entry name" value="TC-AMP_synthase_SUA5"/>
</dbReference>
<dbReference type="PANTHER" id="PTHR17490:SF16">
    <property type="entry name" value="THREONYLCARBAMOYL-AMP SYNTHASE"/>
    <property type="match status" value="1"/>
</dbReference>
<dbReference type="Pfam" id="PF01300">
    <property type="entry name" value="Sua5_yciO_yrdC"/>
    <property type="match status" value="1"/>
</dbReference>
<keyword evidence="4" id="KW-0963">Cytoplasm</keyword>
<dbReference type="SUPFAM" id="SSF55821">
    <property type="entry name" value="YrdC/RibB"/>
    <property type="match status" value="1"/>
</dbReference>
<evidence type="ECO:0000256" key="10">
    <source>
        <dbReference type="ARBA" id="ARBA00029774"/>
    </source>
</evidence>
<sequence>MTDFSEDIEEALKILHVGGVILYPTDTIWGLGCDATNSKAVQRLIQLKGKPQQKGLIVLLASERDVLQYTANPDLQVFDHLATTTKPTTVIYEHGLGVAEEVLNEDGSIAIRLVKEDFCRHLLKRFKKPIVSTSANIHGQPSPQSFNHISAEIKSGVGYVVKYRQSEEFNASASAIIKWKNGKCLTIRN</sequence>
<gene>
    <name evidence="13" type="ORF">SAE01_10250</name>
</gene>
<dbReference type="AlphaFoldDB" id="A0A512B9A9"/>
<evidence type="ECO:0000256" key="8">
    <source>
        <dbReference type="ARBA" id="ARBA00022741"/>
    </source>
</evidence>
<comment type="subcellular location">
    <subcellularLocation>
        <location evidence="1">Cytoplasm</location>
    </subcellularLocation>
</comment>
<evidence type="ECO:0000256" key="7">
    <source>
        <dbReference type="ARBA" id="ARBA00022695"/>
    </source>
</evidence>
<name>A0A512B9A9_9BACT</name>
<dbReference type="NCBIfam" id="TIGR00057">
    <property type="entry name" value="L-threonylcarbamoyladenylate synthase"/>
    <property type="match status" value="1"/>
</dbReference>
<dbReference type="EC" id="2.7.7.87" evidence="3"/>
<comment type="catalytic activity">
    <reaction evidence="11">
        <text>L-threonine + hydrogencarbonate + ATP = L-threonylcarbamoyladenylate + diphosphate + H2O</text>
        <dbReference type="Rhea" id="RHEA:36407"/>
        <dbReference type="ChEBI" id="CHEBI:15377"/>
        <dbReference type="ChEBI" id="CHEBI:17544"/>
        <dbReference type="ChEBI" id="CHEBI:30616"/>
        <dbReference type="ChEBI" id="CHEBI:33019"/>
        <dbReference type="ChEBI" id="CHEBI:57926"/>
        <dbReference type="ChEBI" id="CHEBI:73682"/>
        <dbReference type="EC" id="2.7.7.87"/>
    </reaction>
</comment>
<dbReference type="GO" id="GO:0061710">
    <property type="term" value="F:L-threonylcarbamoyladenylate synthase"/>
    <property type="evidence" value="ECO:0007669"/>
    <property type="project" value="UniProtKB-EC"/>
</dbReference>
<dbReference type="PANTHER" id="PTHR17490">
    <property type="entry name" value="SUA5"/>
    <property type="match status" value="1"/>
</dbReference>
<keyword evidence="14" id="KW-1185">Reference proteome</keyword>
<accession>A0A512B9A9</accession>
<evidence type="ECO:0000256" key="2">
    <source>
        <dbReference type="ARBA" id="ARBA00007663"/>
    </source>
</evidence>
<dbReference type="GO" id="GO:0008033">
    <property type="term" value="P:tRNA processing"/>
    <property type="evidence" value="ECO:0007669"/>
    <property type="project" value="UniProtKB-KW"/>
</dbReference>
<dbReference type="GO" id="GO:0005737">
    <property type="term" value="C:cytoplasm"/>
    <property type="evidence" value="ECO:0007669"/>
    <property type="project" value="UniProtKB-SubCell"/>
</dbReference>
<evidence type="ECO:0000256" key="6">
    <source>
        <dbReference type="ARBA" id="ARBA00022694"/>
    </source>
</evidence>
<dbReference type="GO" id="GO:0000049">
    <property type="term" value="F:tRNA binding"/>
    <property type="evidence" value="ECO:0007669"/>
    <property type="project" value="TreeGrafter"/>
</dbReference>
<dbReference type="OrthoDB" id="9814580at2"/>
<keyword evidence="8" id="KW-0547">Nucleotide-binding</keyword>
<dbReference type="GO" id="GO:0005524">
    <property type="term" value="F:ATP binding"/>
    <property type="evidence" value="ECO:0007669"/>
    <property type="project" value="UniProtKB-KW"/>
</dbReference>
<protein>
    <recommendedName>
        <fullName evidence="10">L-threonylcarbamoyladenylate synthase</fullName>
        <ecNumber evidence="3">2.7.7.87</ecNumber>
    </recommendedName>
    <alternativeName>
        <fullName evidence="10">L-threonylcarbamoyladenylate synthase</fullName>
    </alternativeName>
</protein>
<evidence type="ECO:0000256" key="9">
    <source>
        <dbReference type="ARBA" id="ARBA00022840"/>
    </source>
</evidence>
<feature type="domain" description="YrdC-like" evidence="12">
    <location>
        <begin position="5"/>
        <end position="189"/>
    </location>
</feature>
<dbReference type="GO" id="GO:0006450">
    <property type="term" value="P:regulation of translational fidelity"/>
    <property type="evidence" value="ECO:0007669"/>
    <property type="project" value="TreeGrafter"/>
</dbReference>
<evidence type="ECO:0000256" key="1">
    <source>
        <dbReference type="ARBA" id="ARBA00004496"/>
    </source>
</evidence>
<dbReference type="Proteomes" id="UP000321513">
    <property type="component" value="Unassembled WGS sequence"/>
</dbReference>
<evidence type="ECO:0000256" key="3">
    <source>
        <dbReference type="ARBA" id="ARBA00012584"/>
    </source>
</evidence>
<evidence type="ECO:0000259" key="12">
    <source>
        <dbReference type="PROSITE" id="PS51163"/>
    </source>
</evidence>
<dbReference type="PROSITE" id="PS51163">
    <property type="entry name" value="YRDC"/>
    <property type="match status" value="1"/>
</dbReference>
<proteinExistence type="inferred from homology"/>
<dbReference type="Gene3D" id="3.90.870.10">
    <property type="entry name" value="DHBP synthase"/>
    <property type="match status" value="1"/>
</dbReference>
<evidence type="ECO:0000256" key="11">
    <source>
        <dbReference type="ARBA" id="ARBA00048366"/>
    </source>
</evidence>
<dbReference type="InterPro" id="IPR006070">
    <property type="entry name" value="Sua5-like_dom"/>
</dbReference>
<evidence type="ECO:0000256" key="4">
    <source>
        <dbReference type="ARBA" id="ARBA00022490"/>
    </source>
</evidence>
<reference evidence="13 14" key="1">
    <citation type="submission" date="2019-07" db="EMBL/GenBank/DDBJ databases">
        <title>Whole genome shotgun sequence of Segetibacter aerophilus NBRC 106135.</title>
        <authorList>
            <person name="Hosoyama A."/>
            <person name="Uohara A."/>
            <person name="Ohji S."/>
            <person name="Ichikawa N."/>
        </authorList>
    </citation>
    <scope>NUCLEOTIDE SEQUENCE [LARGE SCALE GENOMIC DNA]</scope>
    <source>
        <strain evidence="13 14">NBRC 106135</strain>
    </source>
</reference>
<keyword evidence="7" id="KW-0548">Nucleotidyltransferase</keyword>
<organism evidence="13 14">
    <name type="scientific">Segetibacter aerophilus</name>
    <dbReference type="NCBI Taxonomy" id="670293"/>
    <lineage>
        <taxon>Bacteria</taxon>
        <taxon>Pseudomonadati</taxon>
        <taxon>Bacteroidota</taxon>
        <taxon>Chitinophagia</taxon>
        <taxon>Chitinophagales</taxon>
        <taxon>Chitinophagaceae</taxon>
        <taxon>Segetibacter</taxon>
    </lineage>
</organism>
<dbReference type="RefSeq" id="WP_147202585.1">
    <property type="nucleotide sequence ID" value="NZ_BJYT01000002.1"/>
</dbReference>
<keyword evidence="9" id="KW-0067">ATP-binding</keyword>
<keyword evidence="5" id="KW-0808">Transferase</keyword>
<comment type="caution">
    <text evidence="13">The sequence shown here is derived from an EMBL/GenBank/DDBJ whole genome shotgun (WGS) entry which is preliminary data.</text>
</comment>
<keyword evidence="6" id="KW-0819">tRNA processing</keyword>
<evidence type="ECO:0000313" key="14">
    <source>
        <dbReference type="Proteomes" id="UP000321513"/>
    </source>
</evidence>
<dbReference type="EMBL" id="BJYT01000002">
    <property type="protein sequence ID" value="GEO08529.1"/>
    <property type="molecule type" value="Genomic_DNA"/>
</dbReference>
<evidence type="ECO:0000313" key="13">
    <source>
        <dbReference type="EMBL" id="GEO08529.1"/>
    </source>
</evidence>
<dbReference type="GO" id="GO:0003725">
    <property type="term" value="F:double-stranded RNA binding"/>
    <property type="evidence" value="ECO:0007669"/>
    <property type="project" value="InterPro"/>
</dbReference>